<sequence length="29" mass="2921">MMPKRLVAAVLVGALVLAAASTTLALLLL</sequence>
<keyword evidence="2" id="KW-1185">Reference proteome</keyword>
<dbReference type="AlphaFoldDB" id="A0A1I0VL66"/>
<evidence type="ECO:0000313" key="2">
    <source>
        <dbReference type="Proteomes" id="UP000243799"/>
    </source>
</evidence>
<protein>
    <submittedName>
        <fullName evidence="1">Uncharacterized protein</fullName>
    </submittedName>
</protein>
<proteinExistence type="predicted"/>
<dbReference type="EMBL" id="FOKG01000001">
    <property type="protein sequence ID" value="SFA76316.1"/>
    <property type="molecule type" value="Genomic_DNA"/>
</dbReference>
<organism evidence="1 2">
    <name type="scientific">Amycolatopsis marina</name>
    <dbReference type="NCBI Taxonomy" id="490629"/>
    <lineage>
        <taxon>Bacteria</taxon>
        <taxon>Bacillati</taxon>
        <taxon>Actinomycetota</taxon>
        <taxon>Actinomycetes</taxon>
        <taxon>Pseudonocardiales</taxon>
        <taxon>Pseudonocardiaceae</taxon>
        <taxon>Amycolatopsis</taxon>
    </lineage>
</organism>
<gene>
    <name evidence="1" type="ORF">SAMN05216266_101285</name>
</gene>
<evidence type="ECO:0000313" key="1">
    <source>
        <dbReference type="EMBL" id="SFA76316.1"/>
    </source>
</evidence>
<reference evidence="2" key="1">
    <citation type="submission" date="2016-10" db="EMBL/GenBank/DDBJ databases">
        <authorList>
            <person name="Varghese N."/>
            <person name="Submissions S."/>
        </authorList>
    </citation>
    <scope>NUCLEOTIDE SEQUENCE [LARGE SCALE GENOMIC DNA]</scope>
    <source>
        <strain evidence="2">CGMCC 4.3568</strain>
    </source>
</reference>
<dbReference type="STRING" id="490629.SAMN05216266_101285"/>
<name>A0A1I0VL66_9PSEU</name>
<accession>A0A1I0VL66</accession>
<dbReference type="Proteomes" id="UP000243799">
    <property type="component" value="Unassembled WGS sequence"/>
</dbReference>